<dbReference type="PROSITE" id="PS50164">
    <property type="entry name" value="GIY_YIG"/>
    <property type="match status" value="1"/>
</dbReference>
<evidence type="ECO:0000313" key="5">
    <source>
        <dbReference type="Proteomes" id="UP000827483"/>
    </source>
</evidence>
<dbReference type="Pfam" id="PF01541">
    <property type="entry name" value="GIY-YIG"/>
    <property type="match status" value="1"/>
</dbReference>
<dbReference type="EMBL" id="MZ130493">
    <property type="protein sequence ID" value="QWM90771.2"/>
    <property type="molecule type" value="Genomic_DNA"/>
</dbReference>
<sequence>MSTDFLDFDSSNINQLPNSSGVYMIKNVLNNKRYIGSSRNIKQRLRTHLSTLIKNRHHNKHLQNSYNKYGQSSFKMCILELCEDIQDTILFLEQKYLDLKPEYNKAKIAENNSGWHHTEDTKNRMSQFRTGKPRLTNKTVYSVPKLNINTNKINKNLTVPVIQYDLDDNVIQEYSSISSAARAIQRRREGIRDCCKGKQISAYGFKWRYKYE</sequence>
<dbReference type="NCBIfam" id="TIGR01453">
    <property type="entry name" value="grpIintron_endo"/>
    <property type="match status" value="1"/>
</dbReference>
<keyword evidence="2" id="KW-0460">Magnesium</keyword>
<keyword evidence="4" id="KW-0255">Endonuclease</keyword>
<accession>A0AA49AIL9</accession>
<dbReference type="SUPFAM" id="SSF82771">
    <property type="entry name" value="GIY-YIG endonuclease"/>
    <property type="match status" value="1"/>
</dbReference>
<keyword evidence="4" id="KW-0540">Nuclease</keyword>
<dbReference type="Proteomes" id="UP000827483">
    <property type="component" value="Segment"/>
</dbReference>
<name>A0AA49AIL9_9CAUD</name>
<dbReference type="Gene3D" id="1.10.10.10">
    <property type="entry name" value="Winged helix-like DNA-binding domain superfamily/Winged helix DNA-binding domain"/>
    <property type="match status" value="1"/>
</dbReference>
<dbReference type="SMART" id="SM00465">
    <property type="entry name" value="GIYc"/>
    <property type="match status" value="1"/>
</dbReference>
<dbReference type="InterPro" id="IPR003647">
    <property type="entry name" value="Intron_nuc_1_rpt"/>
</dbReference>
<protein>
    <submittedName>
        <fullName evidence="4">Intron endonuclease GIY-YIG intron endonuclease domain</fullName>
    </submittedName>
</protein>
<dbReference type="Gene3D" id="3.40.1440.10">
    <property type="entry name" value="GIY-YIG endonuclease"/>
    <property type="match status" value="1"/>
</dbReference>
<evidence type="ECO:0000259" key="3">
    <source>
        <dbReference type="PROSITE" id="PS50164"/>
    </source>
</evidence>
<comment type="cofactor">
    <cofactor evidence="1">
        <name>Mg(2+)</name>
        <dbReference type="ChEBI" id="CHEBI:18420"/>
    </cofactor>
</comment>
<dbReference type="InterPro" id="IPR036388">
    <property type="entry name" value="WH-like_DNA-bd_sf"/>
</dbReference>
<dbReference type="InterPro" id="IPR000305">
    <property type="entry name" value="GIY-YIG_endonuc"/>
</dbReference>
<evidence type="ECO:0000256" key="1">
    <source>
        <dbReference type="ARBA" id="ARBA00001946"/>
    </source>
</evidence>
<dbReference type="GO" id="GO:0004519">
    <property type="term" value="F:endonuclease activity"/>
    <property type="evidence" value="ECO:0007669"/>
    <property type="project" value="UniProtKB-KW"/>
</dbReference>
<dbReference type="CDD" id="cd10437">
    <property type="entry name" value="GIY-YIG_HE_I-TevI_like"/>
    <property type="match status" value="1"/>
</dbReference>
<evidence type="ECO:0000256" key="2">
    <source>
        <dbReference type="ARBA" id="ARBA00022842"/>
    </source>
</evidence>
<keyword evidence="4" id="KW-0378">Hydrolase</keyword>
<dbReference type="SUPFAM" id="SSF64496">
    <property type="entry name" value="DNA-binding domain of intron-encoded endonucleases"/>
    <property type="match status" value="1"/>
</dbReference>
<dbReference type="InterPro" id="IPR010896">
    <property type="entry name" value="NUMOD1"/>
</dbReference>
<dbReference type="Pfam" id="PF07453">
    <property type="entry name" value="NUMOD1"/>
    <property type="match status" value="1"/>
</dbReference>
<dbReference type="SMART" id="SM00497">
    <property type="entry name" value="IENR1"/>
    <property type="match status" value="1"/>
</dbReference>
<dbReference type="InterPro" id="IPR006350">
    <property type="entry name" value="Intron_endoG1"/>
</dbReference>
<keyword evidence="5" id="KW-1185">Reference proteome</keyword>
<reference evidence="4 5" key="1">
    <citation type="submission" date="2021-04" db="EMBL/GenBank/DDBJ databases">
        <authorList>
            <person name="Shkoporov A.N."/>
            <person name="Stockdale S.R."/>
            <person name="Guerin E."/>
            <person name="Ross R.P."/>
            <person name="Hill C."/>
        </authorList>
    </citation>
    <scope>NUCLEOTIDE SEQUENCE [LARGE SCALE GENOMIC DNA]</scope>
    <source>
        <strain evidence="5">cr105_1</strain>
    </source>
</reference>
<proteinExistence type="predicted"/>
<feature type="domain" description="GIY-YIG" evidence="3">
    <location>
        <begin position="18"/>
        <end position="105"/>
    </location>
</feature>
<evidence type="ECO:0000313" key="4">
    <source>
        <dbReference type="EMBL" id="QWM90771.2"/>
    </source>
</evidence>
<dbReference type="InterPro" id="IPR035901">
    <property type="entry name" value="GIY-YIG_endonuc_sf"/>
</dbReference>
<gene>
    <name evidence="4" type="primary">gp_72801</name>
</gene>
<organism evidence="4 5">
    <name type="scientific">uncultured phage cr105_1</name>
    <dbReference type="NCBI Taxonomy" id="2986415"/>
    <lineage>
        <taxon>Viruses</taxon>
        <taxon>Duplodnaviria</taxon>
        <taxon>Heunggongvirae</taxon>
        <taxon>Uroviricota</taxon>
        <taxon>Caudoviricetes</taxon>
        <taxon>Crassvirales</taxon>
        <taxon>Suoliviridae</taxon>
        <taxon>Loutivirinae</taxon>
        <taxon>Buchavirus</taxon>
        <taxon>Buchavirus intestinalis</taxon>
    </lineage>
</organism>